<dbReference type="AlphaFoldDB" id="A0A0F9N6D1"/>
<name>A0A0F9N6D1_9ZZZZ</name>
<protein>
    <submittedName>
        <fullName evidence="1">Uncharacterized protein</fullName>
    </submittedName>
</protein>
<comment type="caution">
    <text evidence="1">The sequence shown here is derived from an EMBL/GenBank/DDBJ whole genome shotgun (WGS) entry which is preliminary data.</text>
</comment>
<sequence length="100" mass="11459">RRTETIEIVDVKITEVITEEIETSTEVTELEKVEIKNIRGLKKAKTQKLGQLESRERAEVREKLIGEVVSDRGVSEAEAEKIVTREKLVTEELGESKYLF</sequence>
<accession>A0A0F9N6D1</accession>
<dbReference type="EMBL" id="LAZR01004575">
    <property type="protein sequence ID" value="KKN07397.1"/>
    <property type="molecule type" value="Genomic_DNA"/>
</dbReference>
<organism evidence="1">
    <name type="scientific">marine sediment metagenome</name>
    <dbReference type="NCBI Taxonomy" id="412755"/>
    <lineage>
        <taxon>unclassified sequences</taxon>
        <taxon>metagenomes</taxon>
        <taxon>ecological metagenomes</taxon>
    </lineage>
</organism>
<reference evidence="1" key="1">
    <citation type="journal article" date="2015" name="Nature">
        <title>Complex archaea that bridge the gap between prokaryotes and eukaryotes.</title>
        <authorList>
            <person name="Spang A."/>
            <person name="Saw J.H."/>
            <person name="Jorgensen S.L."/>
            <person name="Zaremba-Niedzwiedzka K."/>
            <person name="Martijn J."/>
            <person name="Lind A.E."/>
            <person name="van Eijk R."/>
            <person name="Schleper C."/>
            <person name="Guy L."/>
            <person name="Ettema T.J."/>
        </authorList>
    </citation>
    <scope>NUCLEOTIDE SEQUENCE</scope>
</reference>
<evidence type="ECO:0000313" key="1">
    <source>
        <dbReference type="EMBL" id="KKN07397.1"/>
    </source>
</evidence>
<feature type="non-terminal residue" evidence="1">
    <location>
        <position position="1"/>
    </location>
</feature>
<proteinExistence type="predicted"/>
<gene>
    <name evidence="1" type="ORF">LCGC14_1067220</name>
</gene>